<evidence type="ECO:0000313" key="1">
    <source>
        <dbReference type="EMBL" id="EAQ79859.1"/>
    </source>
</evidence>
<reference evidence="1 2" key="1">
    <citation type="submission" date="2006-02" db="EMBL/GenBank/DDBJ databases">
        <authorList>
            <person name="Amann R."/>
            <person name="Ferriera S."/>
            <person name="Johnson J."/>
            <person name="Kravitz S."/>
            <person name="Halpern A."/>
            <person name="Remington K."/>
            <person name="Beeson K."/>
            <person name="Tran B."/>
            <person name="Rogers Y.-H."/>
            <person name="Friedman R."/>
            <person name="Venter J.C."/>
        </authorList>
    </citation>
    <scope>NUCLEOTIDE SEQUENCE [LARGE SCALE GENOMIC DNA]</scope>
    <source>
        <strain evidence="1 2">DSM 3645</strain>
    </source>
</reference>
<sequence length="345" mass="38807">MCTSAKIRIPFLHITALLVLTSLSAVSHGENLSLLYVPTSGHIELQAASGIRIDNVNVKTFDDVLALRDKLNDGPLDVNSVTSWKFLKRAGLERVEPTLPPPPPGIKIESIRRVPAWKEVELDFSGSLLQFTKETPDGNLWWKVTVGPKSCVRIDRRGDRVVYQHFSYLSSLPETGLTCRNIFSREEGLLQGSGNFKPHGELEIFTDTIEGRSGSDNIFLVDRKRDAILAHAKYFPNSYYAPSAEHVYAFAIHLQMRSQSLPRPHQIPSLTMRFYRGGRGWYCDCYWIEKADFDIDIPTERFVVNVPALQPYHALGEHPPISRAHVIPDITTKAPATILHELGVK</sequence>
<organism evidence="1 2">
    <name type="scientific">Blastopirellula marina DSM 3645</name>
    <dbReference type="NCBI Taxonomy" id="314230"/>
    <lineage>
        <taxon>Bacteria</taxon>
        <taxon>Pseudomonadati</taxon>
        <taxon>Planctomycetota</taxon>
        <taxon>Planctomycetia</taxon>
        <taxon>Pirellulales</taxon>
        <taxon>Pirellulaceae</taxon>
        <taxon>Blastopirellula</taxon>
    </lineage>
</organism>
<evidence type="ECO:0000313" key="2">
    <source>
        <dbReference type="Proteomes" id="UP000004358"/>
    </source>
</evidence>
<dbReference type="EMBL" id="AANZ01000012">
    <property type="protein sequence ID" value="EAQ79859.1"/>
    <property type="molecule type" value="Genomic_DNA"/>
</dbReference>
<proteinExistence type="predicted"/>
<name>A3ZUE9_9BACT</name>
<gene>
    <name evidence="1" type="ORF">DSM3645_22004</name>
</gene>
<dbReference type="Proteomes" id="UP000004358">
    <property type="component" value="Unassembled WGS sequence"/>
</dbReference>
<dbReference type="HOGENOM" id="CLU_808144_0_0_0"/>
<dbReference type="AlphaFoldDB" id="A3ZUE9"/>
<comment type="caution">
    <text evidence="1">The sequence shown here is derived from an EMBL/GenBank/DDBJ whole genome shotgun (WGS) entry which is preliminary data.</text>
</comment>
<protein>
    <submittedName>
        <fullName evidence="1">Uncharacterized protein</fullName>
    </submittedName>
</protein>
<accession>A3ZUE9</accession>